<sequence>MVNLSSMMCLLTMKKSRQSSKLFIRLRLNTLNCPDVFKCFNPLQIMKKDKNIRLGLKMSLMKQSFFILIALLMMAGCSSQSSQSDEGTAPNFVPGYDEPVRGVWLTNVASDALYTKKKVVQAVEKCDSLGINTIFVVTWNKAMTMYRSQIMKDFTGVEIDPVLDPDNSGRDPLKELIEESHKRDIKVFAWFEFGFSSSYNKDGGVLVKLKPEWASLTSDGELCTKNNFDWLNALDPEVQDFVMSLILEVVNNYDVDGIQGDDRLPAMPSKGGYNPGVIEEYKAEHFGQEPPEYYKDFEWVNWRAEKLNEFMKRLYHAVKSADPECIVSMAPSVFPWSKEEYLQDWPTWINFGYVDMICPQVYRKDSTSYLNTLKATVDYVLPEKRHLLYPGILIRVNGEQPSNELFKFMIESNRKLGMDGEVHFFYEGLSQYSEELKEMYN</sequence>
<gene>
    <name evidence="3" type="ORF">DDZ16_01005</name>
</gene>
<evidence type="ECO:0000256" key="1">
    <source>
        <dbReference type="ARBA" id="ARBA00022729"/>
    </source>
</evidence>
<reference evidence="3 4" key="1">
    <citation type="submission" date="2018-05" db="EMBL/GenBank/DDBJ databases">
        <title>Marinilabilia rubrum sp. nov., isolated from saltern sediment.</title>
        <authorList>
            <person name="Zhang R."/>
        </authorList>
    </citation>
    <scope>NUCLEOTIDE SEQUENCE [LARGE SCALE GENOMIC DNA]</scope>
    <source>
        <strain evidence="3 4">WTE16</strain>
    </source>
</reference>
<keyword evidence="4" id="KW-1185">Reference proteome</keyword>
<name>A0A2U2BDJ3_9BACT</name>
<dbReference type="InterPro" id="IPR052177">
    <property type="entry name" value="Divisome_Glycosyl_Hydrolase"/>
</dbReference>
<dbReference type="AlphaFoldDB" id="A0A2U2BDJ3"/>
<evidence type="ECO:0000259" key="2">
    <source>
        <dbReference type="Pfam" id="PF02638"/>
    </source>
</evidence>
<dbReference type="EMBL" id="QEWP01000001">
    <property type="protein sequence ID" value="PWE01097.1"/>
    <property type="molecule type" value="Genomic_DNA"/>
</dbReference>
<dbReference type="InterPro" id="IPR003790">
    <property type="entry name" value="GHL10"/>
</dbReference>
<dbReference type="InterPro" id="IPR017853">
    <property type="entry name" value="GH"/>
</dbReference>
<evidence type="ECO:0000313" key="4">
    <source>
        <dbReference type="Proteomes" id="UP000244956"/>
    </source>
</evidence>
<keyword evidence="1" id="KW-0732">Signal</keyword>
<dbReference type="SUPFAM" id="SSF51445">
    <property type="entry name" value="(Trans)glycosidases"/>
    <property type="match status" value="1"/>
</dbReference>
<dbReference type="PANTHER" id="PTHR43405:SF1">
    <property type="entry name" value="GLYCOSYL HYDROLASE DIGH"/>
    <property type="match status" value="1"/>
</dbReference>
<dbReference type="Gene3D" id="3.20.20.80">
    <property type="entry name" value="Glycosidases"/>
    <property type="match status" value="1"/>
</dbReference>
<dbReference type="Proteomes" id="UP000244956">
    <property type="component" value="Unassembled WGS sequence"/>
</dbReference>
<dbReference type="PANTHER" id="PTHR43405">
    <property type="entry name" value="GLYCOSYL HYDROLASE DIGH"/>
    <property type="match status" value="1"/>
</dbReference>
<dbReference type="Pfam" id="PF02638">
    <property type="entry name" value="GHL10"/>
    <property type="match status" value="1"/>
</dbReference>
<protein>
    <recommendedName>
        <fullName evidence="2">Glycosyl hydrolase-like 10 domain-containing protein</fullName>
    </recommendedName>
</protein>
<organism evidence="3 4">
    <name type="scientific">Marinilabilia rubra</name>
    <dbReference type="NCBI Taxonomy" id="2162893"/>
    <lineage>
        <taxon>Bacteria</taxon>
        <taxon>Pseudomonadati</taxon>
        <taxon>Bacteroidota</taxon>
        <taxon>Bacteroidia</taxon>
        <taxon>Marinilabiliales</taxon>
        <taxon>Marinilabiliaceae</taxon>
        <taxon>Marinilabilia</taxon>
    </lineage>
</organism>
<proteinExistence type="predicted"/>
<accession>A0A2U2BDJ3</accession>
<comment type="caution">
    <text evidence="3">The sequence shown here is derived from an EMBL/GenBank/DDBJ whole genome shotgun (WGS) entry which is preliminary data.</text>
</comment>
<feature type="domain" description="Glycosyl hydrolase-like 10" evidence="2">
    <location>
        <begin position="100"/>
        <end position="373"/>
    </location>
</feature>
<evidence type="ECO:0000313" key="3">
    <source>
        <dbReference type="EMBL" id="PWE01097.1"/>
    </source>
</evidence>